<dbReference type="Pfam" id="PF19106">
    <property type="entry name" value="DUF5793"/>
    <property type="match status" value="1"/>
</dbReference>
<gene>
    <name evidence="2" type="ORF">DP107_15170</name>
</gene>
<proteinExistence type="predicted"/>
<accession>A0A554MWI1</accession>
<reference evidence="2 3" key="1">
    <citation type="submission" date="2018-06" db="EMBL/GenBank/DDBJ databases">
        <title>Natronomonas sp. F16-60 a new haloarchaeon isolated from a solar saltern of Isla Cristina, Huelva, Spain.</title>
        <authorList>
            <person name="Duran-Viseras A."/>
            <person name="Sanchez-Porro C."/>
            <person name="Ventosa A."/>
        </authorList>
    </citation>
    <scope>NUCLEOTIDE SEQUENCE [LARGE SCALE GENOMIC DNA]</scope>
    <source>
        <strain evidence="2 3">F16-60</strain>
    </source>
</reference>
<organism evidence="2 3">
    <name type="scientific">Haloglomus irregulare</name>
    <dbReference type="NCBI Taxonomy" id="2234134"/>
    <lineage>
        <taxon>Archaea</taxon>
        <taxon>Methanobacteriati</taxon>
        <taxon>Methanobacteriota</taxon>
        <taxon>Stenosarchaea group</taxon>
        <taxon>Halobacteria</taxon>
        <taxon>Halobacteriales</taxon>
        <taxon>Natronomonadaceae</taxon>
        <taxon>Haloglomus</taxon>
    </lineage>
</organism>
<dbReference type="AlphaFoldDB" id="A0A554MWI1"/>
<evidence type="ECO:0000313" key="3">
    <source>
        <dbReference type="Proteomes" id="UP000319894"/>
    </source>
</evidence>
<protein>
    <submittedName>
        <fullName evidence="2">Uncharacterized protein</fullName>
    </submittedName>
</protein>
<evidence type="ECO:0000313" key="2">
    <source>
        <dbReference type="EMBL" id="TSD09482.1"/>
    </source>
</evidence>
<dbReference type="RefSeq" id="WP_144262992.1">
    <property type="nucleotide sequence ID" value="NZ_QMDX01000012.1"/>
</dbReference>
<dbReference type="Proteomes" id="UP000319894">
    <property type="component" value="Unassembled WGS sequence"/>
</dbReference>
<name>A0A554MWI1_9EURY</name>
<dbReference type="InterPro" id="IPR043811">
    <property type="entry name" value="DUF5793"/>
</dbReference>
<keyword evidence="3" id="KW-1185">Reference proteome</keyword>
<dbReference type="EMBL" id="QMDX01000012">
    <property type="protein sequence ID" value="TSD09482.1"/>
    <property type="molecule type" value="Genomic_DNA"/>
</dbReference>
<dbReference type="OrthoDB" id="311801at2157"/>
<dbReference type="InParanoid" id="A0A554MWI1"/>
<evidence type="ECO:0000256" key="1">
    <source>
        <dbReference type="SAM" id="MobiDB-lite"/>
    </source>
</evidence>
<feature type="region of interest" description="Disordered" evidence="1">
    <location>
        <begin position="17"/>
        <end position="42"/>
    </location>
</feature>
<comment type="caution">
    <text evidence="2">The sequence shown here is derived from an EMBL/GenBank/DDBJ whole genome shotgun (WGS) entry which is preliminary data.</text>
</comment>
<sequence length="150" mass="16505">MRRDYFTLDVRNLDADGPPTAHIEFDGPPDQLDDRLTDTDGGSLSPDELDVAFRLKTPPEAEDAAGVVAVTNRVTGSFVLELNADADDVFQFIDAAREFGKDSDDGFRYRAHITVDGETLLDNEMNVFLVYDPNGDLLRGRSLIPSGVEL</sequence>